<evidence type="ECO:0000313" key="4">
    <source>
        <dbReference type="EMBL" id="GAA1660380.1"/>
    </source>
</evidence>
<gene>
    <name evidence="4" type="ORF">GCM10009765_07260</name>
</gene>
<evidence type="ECO:0000259" key="2">
    <source>
        <dbReference type="Pfam" id="PF04738"/>
    </source>
</evidence>
<proteinExistence type="predicted"/>
<dbReference type="Pfam" id="PF04738">
    <property type="entry name" value="Lant_dehydr_N"/>
    <property type="match status" value="1"/>
</dbReference>
<sequence>MGRASRQPLYRPLDWLMVRTPVLPVEQYLALAGQPERQWPTETAPGSAVPADPRMQRALAVGAGDLVRALENPPTSAAAQRRLAGKLLRYLIRMSIRPTPFGAFAGVGLAEWGDRTDLSLSADHPRTHTRPDMGWLMDFVATVERRAEVRSGLNWYANPAAFVRADRLFLTERATIGDPAEAGRAVNLRATGAVRTALECARTPIPYEELIGHLSASGASRSKVEPFVQQLWEQTVLLTDLRPPLTIAHPARYVAEKLASIPTAAAEAGALADLLTEIADWDRLDLDQAAPGYAKLAAKAQAAHEVVPSKDGPAGKGPLQTDLALSLENRQVSAAVASEVATLAETLLRLSPRPNGSIHLDEYRSEFETKYGSEREVPILELLDPKLGLGAPGHSHRPARASHSEQPSVRERTLVDLALNAIKDGQQVVELDAATMDKLQVEELKPANAPTSLDISAFVLARSAAAVDAGDFQVVIGPNLGAGSAGRVLGRFADQLGASAVAALQAVADAETARDSEKIRAEVTYLPRSCRLANVTIRPLVRDRELALGTTPGAALDRQLPVNELTVGIRDGRFVIRWPAADREVVPTAGHMLNTSNAPAIVRFLEEVSRDHRTTFSSFDWGPAAGFPFLPRVQLGRAVLTPARWQIPAGTLDCSAPQAFAASFGKWRERWQPPRYSYLALADNRLLLDLDEPDHLEQLRAESRKAGGDGPAVLLHEALPAPDHAWVPGADGTYLSELVVPVVLNSEEKPRAARARAAAVPPVAPPLPQARLWPPGSDWLFAKLYHLPPYEQDLLAGPIRDLASEATANGLADSWFFMRYEDPEPHIRVRWHGNPDKLNDRLAPTLLRWGADLVAHGYVQRFCLDTYDQEVERYGGPAAMVVSERLFAADSVAVVDLLSLLEQQKSDIDRTELAIYSVDRLLAALGLDTAERERLYAAGLVERKDTSEEFRAQQPALRSVLGEPDWLLNQPDGPAAREILAARDTVVGAVADDLDQLAENAELLRPKIHLARSFVHMHCNRLLGCGHPPEQRVLGLALRTRESLVRAPWRPRAT</sequence>
<dbReference type="NCBIfam" id="TIGR03891">
    <property type="entry name" value="thiopep_ocin"/>
    <property type="match status" value="1"/>
</dbReference>
<organism evidence="4 5">
    <name type="scientific">Fodinicola feengrottensis</name>
    <dbReference type="NCBI Taxonomy" id="435914"/>
    <lineage>
        <taxon>Bacteria</taxon>
        <taxon>Bacillati</taxon>
        <taxon>Actinomycetota</taxon>
        <taxon>Actinomycetes</taxon>
        <taxon>Mycobacteriales</taxon>
        <taxon>Fodinicola</taxon>
    </lineage>
</organism>
<reference evidence="4 5" key="1">
    <citation type="journal article" date="2019" name="Int. J. Syst. Evol. Microbiol.">
        <title>The Global Catalogue of Microorganisms (GCM) 10K type strain sequencing project: providing services to taxonomists for standard genome sequencing and annotation.</title>
        <authorList>
            <consortium name="The Broad Institute Genomics Platform"/>
            <consortium name="The Broad Institute Genome Sequencing Center for Infectious Disease"/>
            <person name="Wu L."/>
            <person name="Ma J."/>
        </authorList>
    </citation>
    <scope>NUCLEOTIDE SEQUENCE [LARGE SCALE GENOMIC DNA]</scope>
    <source>
        <strain evidence="4 5">JCM 14718</strain>
    </source>
</reference>
<dbReference type="InterPro" id="IPR006827">
    <property type="entry name" value="Lant_deHydtase_N"/>
</dbReference>
<evidence type="ECO:0000313" key="5">
    <source>
        <dbReference type="Proteomes" id="UP001500618"/>
    </source>
</evidence>
<dbReference type="RefSeq" id="WP_344307086.1">
    <property type="nucleotide sequence ID" value="NZ_BAAANY010000002.1"/>
</dbReference>
<evidence type="ECO:0000259" key="3">
    <source>
        <dbReference type="Pfam" id="PF14028"/>
    </source>
</evidence>
<name>A0ABN2FVZ1_9ACTN</name>
<feature type="region of interest" description="Disordered" evidence="1">
    <location>
        <begin position="390"/>
        <end position="409"/>
    </location>
</feature>
<feature type="domain" description="Thiopeptide-type bacteriocin biosynthesis" evidence="3">
    <location>
        <begin position="779"/>
        <end position="1034"/>
    </location>
</feature>
<comment type="caution">
    <text evidence="4">The sequence shown here is derived from an EMBL/GenBank/DDBJ whole genome shotgun (WGS) entry which is preliminary data.</text>
</comment>
<dbReference type="EMBL" id="BAAANY010000002">
    <property type="protein sequence ID" value="GAA1660380.1"/>
    <property type="molecule type" value="Genomic_DNA"/>
</dbReference>
<keyword evidence="5" id="KW-1185">Reference proteome</keyword>
<protein>
    <submittedName>
        <fullName evidence="4">Lantibiotic dehydratase</fullName>
    </submittedName>
</protein>
<dbReference type="Pfam" id="PF14028">
    <property type="entry name" value="Lant_dehydr_C"/>
    <property type="match status" value="1"/>
</dbReference>
<dbReference type="Proteomes" id="UP001500618">
    <property type="component" value="Unassembled WGS sequence"/>
</dbReference>
<evidence type="ECO:0000256" key="1">
    <source>
        <dbReference type="SAM" id="MobiDB-lite"/>
    </source>
</evidence>
<accession>A0ABN2FVZ1</accession>
<dbReference type="InterPro" id="IPR023809">
    <property type="entry name" value="Thiopep_bacteriocin_synth_dom"/>
</dbReference>
<feature type="domain" description="Lantibiotic dehydratase N-terminal" evidence="2">
    <location>
        <begin position="51"/>
        <end position="699"/>
    </location>
</feature>